<feature type="region of interest" description="Disordered" evidence="1">
    <location>
        <begin position="1"/>
        <end position="34"/>
    </location>
</feature>
<gene>
    <name evidence="2" type="ORF">UFOPK3773_01928</name>
</gene>
<organism evidence="2">
    <name type="scientific">freshwater metagenome</name>
    <dbReference type="NCBI Taxonomy" id="449393"/>
    <lineage>
        <taxon>unclassified sequences</taxon>
        <taxon>metagenomes</taxon>
        <taxon>ecological metagenomes</taxon>
    </lineage>
</organism>
<dbReference type="EMBL" id="CAFBNF010000277">
    <property type="protein sequence ID" value="CAB4959996.1"/>
    <property type="molecule type" value="Genomic_DNA"/>
</dbReference>
<evidence type="ECO:0000313" key="2">
    <source>
        <dbReference type="EMBL" id="CAB4959996.1"/>
    </source>
</evidence>
<feature type="compositionally biased region" description="Basic and acidic residues" evidence="1">
    <location>
        <begin position="22"/>
        <end position="34"/>
    </location>
</feature>
<proteinExistence type="predicted"/>
<reference evidence="2" key="1">
    <citation type="submission" date="2020-05" db="EMBL/GenBank/DDBJ databases">
        <authorList>
            <person name="Chiriac C."/>
            <person name="Salcher M."/>
            <person name="Ghai R."/>
            <person name="Kavagutti S V."/>
        </authorList>
    </citation>
    <scope>NUCLEOTIDE SEQUENCE</scope>
</reference>
<dbReference type="AlphaFoldDB" id="A0A6J7KVR3"/>
<name>A0A6J7KVR3_9ZZZZ</name>
<sequence>MADDTNNWQAPEVTPLTEAEGASEHPEARIRNGS</sequence>
<protein>
    <submittedName>
        <fullName evidence="2">Unannotated protein</fullName>
    </submittedName>
</protein>
<evidence type="ECO:0000256" key="1">
    <source>
        <dbReference type="SAM" id="MobiDB-lite"/>
    </source>
</evidence>
<accession>A0A6J7KVR3</accession>